<evidence type="ECO:0000313" key="3">
    <source>
        <dbReference type="Proteomes" id="UP000630923"/>
    </source>
</evidence>
<organism evidence="2 3">
    <name type="scientific">Kordiimonas sediminis</name>
    <dbReference type="NCBI Taxonomy" id="1735581"/>
    <lineage>
        <taxon>Bacteria</taxon>
        <taxon>Pseudomonadati</taxon>
        <taxon>Pseudomonadota</taxon>
        <taxon>Alphaproteobacteria</taxon>
        <taxon>Kordiimonadales</taxon>
        <taxon>Kordiimonadaceae</taxon>
        <taxon>Kordiimonas</taxon>
    </lineage>
</organism>
<accession>A0A919AMZ2</accession>
<evidence type="ECO:0000256" key="1">
    <source>
        <dbReference type="SAM" id="SignalP"/>
    </source>
</evidence>
<keyword evidence="3" id="KW-1185">Reference proteome</keyword>
<dbReference type="PROSITE" id="PS51257">
    <property type="entry name" value="PROKAR_LIPOPROTEIN"/>
    <property type="match status" value="1"/>
</dbReference>
<dbReference type="EMBL" id="BNCI01000001">
    <property type="protein sequence ID" value="GHF17666.1"/>
    <property type="molecule type" value="Genomic_DNA"/>
</dbReference>
<sequence length="93" mass="10053">MIKFVKTACVIAAAFSLSACGSNDEDVLADYIAEKDSKYAAEADCIAEALTAEVGENQMKEWAEKIEKDGKLSALDLTFMKNLPEAAKVCLKD</sequence>
<dbReference type="RefSeq" id="WP_191250447.1">
    <property type="nucleotide sequence ID" value="NZ_BNCI01000001.1"/>
</dbReference>
<evidence type="ECO:0000313" key="2">
    <source>
        <dbReference type="EMBL" id="GHF17666.1"/>
    </source>
</evidence>
<comment type="caution">
    <text evidence="2">The sequence shown here is derived from an EMBL/GenBank/DDBJ whole genome shotgun (WGS) entry which is preliminary data.</text>
</comment>
<reference evidence="2" key="1">
    <citation type="journal article" date="2014" name="Int. J. Syst. Evol. Microbiol.">
        <title>Complete genome sequence of Corynebacterium casei LMG S-19264T (=DSM 44701T), isolated from a smear-ripened cheese.</title>
        <authorList>
            <consortium name="US DOE Joint Genome Institute (JGI-PGF)"/>
            <person name="Walter F."/>
            <person name="Albersmeier A."/>
            <person name="Kalinowski J."/>
            <person name="Ruckert C."/>
        </authorList>
    </citation>
    <scope>NUCLEOTIDE SEQUENCE</scope>
    <source>
        <strain evidence="2">KCTC 42590</strain>
    </source>
</reference>
<name>A0A919AMZ2_9PROT</name>
<feature type="chain" id="PRO_5037571343" description="Lipoprotein" evidence="1">
    <location>
        <begin position="22"/>
        <end position="93"/>
    </location>
</feature>
<proteinExistence type="predicted"/>
<keyword evidence="1" id="KW-0732">Signal</keyword>
<dbReference type="AlphaFoldDB" id="A0A919AMZ2"/>
<evidence type="ECO:0008006" key="4">
    <source>
        <dbReference type="Google" id="ProtNLM"/>
    </source>
</evidence>
<protein>
    <recommendedName>
        <fullName evidence="4">Lipoprotein</fullName>
    </recommendedName>
</protein>
<gene>
    <name evidence="2" type="ORF">GCM10017044_10090</name>
</gene>
<dbReference type="Proteomes" id="UP000630923">
    <property type="component" value="Unassembled WGS sequence"/>
</dbReference>
<reference evidence="2" key="2">
    <citation type="submission" date="2020-09" db="EMBL/GenBank/DDBJ databases">
        <authorList>
            <person name="Sun Q."/>
            <person name="Kim S."/>
        </authorList>
    </citation>
    <scope>NUCLEOTIDE SEQUENCE</scope>
    <source>
        <strain evidence="2">KCTC 42590</strain>
    </source>
</reference>
<feature type="signal peptide" evidence="1">
    <location>
        <begin position="1"/>
        <end position="21"/>
    </location>
</feature>